<dbReference type="Pfam" id="PF00155">
    <property type="entry name" value="Aminotran_1_2"/>
    <property type="match status" value="1"/>
</dbReference>
<dbReference type="Gene3D" id="3.90.1150.10">
    <property type="entry name" value="Aspartate Aminotransferase, domain 1"/>
    <property type="match status" value="1"/>
</dbReference>
<protein>
    <recommendedName>
        <fullName evidence="4">Aminotransferase</fullName>
        <ecNumber evidence="4">2.6.1.-</ecNumber>
    </recommendedName>
</protein>
<dbReference type="RefSeq" id="WP_141601410.1">
    <property type="nucleotide sequence ID" value="NZ_JARMSB010000043.1"/>
</dbReference>
<dbReference type="AlphaFoldDB" id="A0A540V526"/>
<dbReference type="InterPro" id="IPR015421">
    <property type="entry name" value="PyrdxlP-dep_Trfase_major"/>
</dbReference>
<evidence type="ECO:0000256" key="3">
    <source>
        <dbReference type="ARBA" id="ARBA00022679"/>
    </source>
</evidence>
<dbReference type="CDD" id="cd00609">
    <property type="entry name" value="AAT_like"/>
    <property type="match status" value="1"/>
</dbReference>
<dbReference type="InterPro" id="IPR015422">
    <property type="entry name" value="PyrdxlP-dep_Trfase_small"/>
</dbReference>
<dbReference type="PROSITE" id="PS00105">
    <property type="entry name" value="AA_TRANSFER_CLASS_1"/>
    <property type="match status" value="1"/>
</dbReference>
<dbReference type="InterPro" id="IPR050881">
    <property type="entry name" value="LL-DAP_aminotransferase"/>
</dbReference>
<evidence type="ECO:0000259" key="5">
    <source>
        <dbReference type="Pfam" id="PF00155"/>
    </source>
</evidence>
<comment type="similarity">
    <text evidence="4">Belongs to the class-I pyridoxal-phosphate-dependent aminotransferase family.</text>
</comment>
<dbReference type="InterPro" id="IPR004839">
    <property type="entry name" value="Aminotransferase_I/II_large"/>
</dbReference>
<comment type="caution">
    <text evidence="6">The sequence shown here is derived from an EMBL/GenBank/DDBJ whole genome shotgun (WGS) entry which is preliminary data.</text>
</comment>
<dbReference type="Proteomes" id="UP000315753">
    <property type="component" value="Unassembled WGS sequence"/>
</dbReference>
<dbReference type="EMBL" id="VIGD01000003">
    <property type="protein sequence ID" value="TQE91851.1"/>
    <property type="molecule type" value="Genomic_DNA"/>
</dbReference>
<evidence type="ECO:0000313" key="7">
    <source>
        <dbReference type="Proteomes" id="UP000315753"/>
    </source>
</evidence>
<comment type="cofactor">
    <cofactor evidence="1 4">
        <name>pyridoxal 5'-phosphate</name>
        <dbReference type="ChEBI" id="CHEBI:597326"/>
    </cofactor>
</comment>
<gene>
    <name evidence="6" type="ORF">FKZ59_03795</name>
</gene>
<dbReference type="GO" id="GO:0008483">
    <property type="term" value="F:transaminase activity"/>
    <property type="evidence" value="ECO:0007669"/>
    <property type="project" value="UniProtKB-KW"/>
</dbReference>
<keyword evidence="2 4" id="KW-0032">Aminotransferase</keyword>
<dbReference type="InterPro" id="IPR015424">
    <property type="entry name" value="PyrdxlP-dep_Trfase"/>
</dbReference>
<dbReference type="PANTHER" id="PTHR42832:SF3">
    <property type="entry name" value="L-GLUTAMINE--4-(METHYLSULFANYL)-2-OXOBUTANOATE AMINOTRANSFERASE"/>
    <property type="match status" value="1"/>
</dbReference>
<proteinExistence type="inferred from homology"/>
<dbReference type="SUPFAM" id="SSF53383">
    <property type="entry name" value="PLP-dependent transferases"/>
    <property type="match status" value="1"/>
</dbReference>
<evidence type="ECO:0000313" key="6">
    <source>
        <dbReference type="EMBL" id="TQE91851.1"/>
    </source>
</evidence>
<dbReference type="InterPro" id="IPR004838">
    <property type="entry name" value="NHTrfase_class1_PyrdxlP-BS"/>
</dbReference>
<evidence type="ECO:0000256" key="4">
    <source>
        <dbReference type="RuleBase" id="RU000481"/>
    </source>
</evidence>
<reference evidence="6 7" key="1">
    <citation type="submission" date="2019-06" db="EMBL/GenBank/DDBJ databases">
        <title>Genome sequence of Ureibacillus terrenus.</title>
        <authorList>
            <person name="Maclea K.S."/>
            <person name="Simoes M."/>
        </authorList>
    </citation>
    <scope>NUCLEOTIDE SEQUENCE [LARGE SCALE GENOMIC DNA]</scope>
    <source>
        <strain evidence="6 7">ATCC BAA-384</strain>
    </source>
</reference>
<dbReference type="Gene3D" id="3.40.640.10">
    <property type="entry name" value="Type I PLP-dependent aspartate aminotransferase-like (Major domain)"/>
    <property type="match status" value="1"/>
</dbReference>
<evidence type="ECO:0000256" key="2">
    <source>
        <dbReference type="ARBA" id="ARBA00022576"/>
    </source>
</evidence>
<dbReference type="OrthoDB" id="9802328at2"/>
<dbReference type="PANTHER" id="PTHR42832">
    <property type="entry name" value="AMINO ACID AMINOTRANSFERASE"/>
    <property type="match status" value="1"/>
</dbReference>
<dbReference type="EC" id="2.6.1.-" evidence="4"/>
<accession>A0A540V526</accession>
<dbReference type="NCBIfam" id="NF004937">
    <property type="entry name" value="PRK06290.1"/>
    <property type="match status" value="1"/>
</dbReference>
<sequence length="417" mass="46920">MVQATDYIQQLFADRIGGPSFGLKEEIFKFEKIKRAKRAAIKEKPHVPLIDLGVGEPDAMADMRVVEKLYEEAAKPENRFYSDNGIPEFKEAASRYMAEVFGVPDLDPETEINHVIGSKSGLSLLPAAFINPGDITLMPSPCYPVLGTYTKYFGGEVVHLPLLKENGFLPRLDQIDPEVLKKAKMIYLNYPNNPTGAVASKEFFEEVVEFARNNQIIVVHDAAYAALMFDGEKPLSFLSVPGAKEVGVEIHSLSKSFNMTGWRIGFIAGNPKLVKAFQTIKDNSDSGQFIPIQKAASFALAHPEITEQTAKKYSRRHEMLVQVLRGCGFQAEKPKGSFYLYAEAPVGIKEGPSFQTAEDFSQYLIREHLISTVPWDDAGRFIRFSVTFEADTEEEEKQVMREIERRLKRDRFIFSRG</sequence>
<feature type="domain" description="Aminotransferase class I/classII large" evidence="5">
    <location>
        <begin position="49"/>
        <end position="386"/>
    </location>
</feature>
<dbReference type="GO" id="GO:0030170">
    <property type="term" value="F:pyridoxal phosphate binding"/>
    <property type="evidence" value="ECO:0007669"/>
    <property type="project" value="InterPro"/>
</dbReference>
<evidence type="ECO:0000256" key="1">
    <source>
        <dbReference type="ARBA" id="ARBA00001933"/>
    </source>
</evidence>
<keyword evidence="7" id="KW-1185">Reference proteome</keyword>
<name>A0A540V526_9BACL</name>
<organism evidence="6 7">
    <name type="scientific">Ureibacillus terrenus</name>
    <dbReference type="NCBI Taxonomy" id="118246"/>
    <lineage>
        <taxon>Bacteria</taxon>
        <taxon>Bacillati</taxon>
        <taxon>Bacillota</taxon>
        <taxon>Bacilli</taxon>
        <taxon>Bacillales</taxon>
        <taxon>Caryophanaceae</taxon>
        <taxon>Ureibacillus</taxon>
    </lineage>
</organism>
<keyword evidence="3 4" id="KW-0808">Transferase</keyword>